<feature type="transmembrane region" description="Helical" evidence="1">
    <location>
        <begin position="18"/>
        <end position="40"/>
    </location>
</feature>
<organism evidence="2 3">
    <name type="scientific">Candidatus Zambryskibacteria bacterium RIFCSPLOWO2_12_39_8</name>
    <dbReference type="NCBI Taxonomy" id="1802774"/>
    <lineage>
        <taxon>Bacteria</taxon>
        <taxon>Candidatus Zambryskiibacteriota</taxon>
    </lineage>
</organism>
<sequence length="85" mass="9787">MHHTKEFKTYSAEKKTRLILTLIIKLAVFGAVFAGLYFLLKNYISPAPLFGLLHILVLACVLGFLFIHKRKDKHTHDQECDCEVK</sequence>
<dbReference type="EMBL" id="MHWR01000019">
    <property type="protein sequence ID" value="OHB13284.1"/>
    <property type="molecule type" value="Genomic_DNA"/>
</dbReference>
<protein>
    <submittedName>
        <fullName evidence="2">Uncharacterized protein</fullName>
    </submittedName>
</protein>
<dbReference type="AlphaFoldDB" id="A0A1G2UV94"/>
<keyword evidence="1" id="KW-1133">Transmembrane helix</keyword>
<gene>
    <name evidence="2" type="ORF">A2Y49_01295</name>
</gene>
<feature type="transmembrane region" description="Helical" evidence="1">
    <location>
        <begin position="46"/>
        <end position="67"/>
    </location>
</feature>
<keyword evidence="1" id="KW-0812">Transmembrane</keyword>
<reference evidence="2 3" key="1">
    <citation type="journal article" date="2016" name="Nat. Commun.">
        <title>Thousands of microbial genomes shed light on interconnected biogeochemical processes in an aquifer system.</title>
        <authorList>
            <person name="Anantharaman K."/>
            <person name="Brown C.T."/>
            <person name="Hug L.A."/>
            <person name="Sharon I."/>
            <person name="Castelle C.J."/>
            <person name="Probst A.J."/>
            <person name="Thomas B.C."/>
            <person name="Singh A."/>
            <person name="Wilkins M.J."/>
            <person name="Karaoz U."/>
            <person name="Brodie E.L."/>
            <person name="Williams K.H."/>
            <person name="Hubbard S.S."/>
            <person name="Banfield J.F."/>
        </authorList>
    </citation>
    <scope>NUCLEOTIDE SEQUENCE [LARGE SCALE GENOMIC DNA]</scope>
</reference>
<proteinExistence type="predicted"/>
<evidence type="ECO:0000313" key="3">
    <source>
        <dbReference type="Proteomes" id="UP000177154"/>
    </source>
</evidence>
<keyword evidence="1" id="KW-0472">Membrane</keyword>
<accession>A0A1G2UV94</accession>
<evidence type="ECO:0000256" key="1">
    <source>
        <dbReference type="SAM" id="Phobius"/>
    </source>
</evidence>
<name>A0A1G2UV94_9BACT</name>
<comment type="caution">
    <text evidence="2">The sequence shown here is derived from an EMBL/GenBank/DDBJ whole genome shotgun (WGS) entry which is preliminary data.</text>
</comment>
<evidence type="ECO:0000313" key="2">
    <source>
        <dbReference type="EMBL" id="OHB13284.1"/>
    </source>
</evidence>
<dbReference type="Proteomes" id="UP000177154">
    <property type="component" value="Unassembled WGS sequence"/>
</dbReference>